<reference evidence="2 3" key="1">
    <citation type="submission" date="2023-07" db="EMBL/GenBank/DDBJ databases">
        <title>Sorghum-associated microbial communities from plants grown in Nebraska, USA.</title>
        <authorList>
            <person name="Schachtman D."/>
        </authorList>
    </citation>
    <scope>NUCLEOTIDE SEQUENCE [LARGE SCALE GENOMIC DNA]</scope>
    <source>
        <strain evidence="2 3">BE57</strain>
    </source>
</reference>
<evidence type="ECO:0000313" key="3">
    <source>
        <dbReference type="Proteomes" id="UP001264980"/>
    </source>
</evidence>
<keyword evidence="3" id="KW-1185">Reference proteome</keyword>
<sequence>MNNSSVKIGKKRKRPSSSRPDSIIGEYATIEEAIEAKKAKLLEVIPELDLSVLLQRIAQ</sequence>
<feature type="region of interest" description="Disordered" evidence="1">
    <location>
        <begin position="1"/>
        <end position="22"/>
    </location>
</feature>
<name>A0ABU1QRH3_9BACT</name>
<dbReference type="EMBL" id="JAVDTI010000001">
    <property type="protein sequence ID" value="MDR6803678.1"/>
    <property type="molecule type" value="Genomic_DNA"/>
</dbReference>
<organism evidence="2 3">
    <name type="scientific">Dyadobacter fermentans</name>
    <dbReference type="NCBI Taxonomy" id="94254"/>
    <lineage>
        <taxon>Bacteria</taxon>
        <taxon>Pseudomonadati</taxon>
        <taxon>Bacteroidota</taxon>
        <taxon>Cytophagia</taxon>
        <taxon>Cytophagales</taxon>
        <taxon>Spirosomataceae</taxon>
        <taxon>Dyadobacter</taxon>
    </lineage>
</organism>
<gene>
    <name evidence="2" type="ORF">J2W84_000715</name>
</gene>
<proteinExistence type="predicted"/>
<comment type="caution">
    <text evidence="2">The sequence shown here is derived from an EMBL/GenBank/DDBJ whole genome shotgun (WGS) entry which is preliminary data.</text>
</comment>
<protein>
    <submittedName>
        <fullName evidence="2">Uncharacterized protein</fullName>
    </submittedName>
</protein>
<dbReference type="Proteomes" id="UP001264980">
    <property type="component" value="Unassembled WGS sequence"/>
</dbReference>
<dbReference type="RefSeq" id="WP_309981087.1">
    <property type="nucleotide sequence ID" value="NZ_JAVDTI010000001.1"/>
</dbReference>
<evidence type="ECO:0000313" key="2">
    <source>
        <dbReference type="EMBL" id="MDR6803678.1"/>
    </source>
</evidence>
<accession>A0ABU1QRH3</accession>
<evidence type="ECO:0000256" key="1">
    <source>
        <dbReference type="SAM" id="MobiDB-lite"/>
    </source>
</evidence>